<evidence type="ECO:0000256" key="2">
    <source>
        <dbReference type="ARBA" id="ARBA00004713"/>
    </source>
</evidence>
<evidence type="ECO:0000256" key="5">
    <source>
        <dbReference type="ARBA" id="ARBA00022676"/>
    </source>
</evidence>
<dbReference type="InterPro" id="IPR011908">
    <property type="entry name" value="LipoPS_heptosylTferase-I"/>
</dbReference>
<evidence type="ECO:0000256" key="1">
    <source>
        <dbReference type="ARBA" id="ARBA00004515"/>
    </source>
</evidence>
<evidence type="ECO:0000256" key="6">
    <source>
        <dbReference type="ARBA" id="ARBA00022679"/>
    </source>
</evidence>
<evidence type="ECO:0000256" key="4">
    <source>
        <dbReference type="ARBA" id="ARBA00022519"/>
    </source>
</evidence>
<dbReference type="RefSeq" id="WP_049640069.1">
    <property type="nucleotide sequence ID" value="NZ_CP113159.1"/>
</dbReference>
<dbReference type="NCBIfam" id="TIGR02193">
    <property type="entry name" value="heptsyl_trn_I"/>
    <property type="match status" value="1"/>
</dbReference>
<accession>A0ABY8GJQ5</accession>
<comment type="similarity">
    <text evidence="9">Belongs to the glycosyltransferase 9 family.</text>
</comment>
<organism evidence="14 15">
    <name type="scientific">Edwardsiella ictaluri</name>
    <dbReference type="NCBI Taxonomy" id="67780"/>
    <lineage>
        <taxon>Bacteria</taxon>
        <taxon>Pseudomonadati</taxon>
        <taxon>Pseudomonadota</taxon>
        <taxon>Gammaproteobacteria</taxon>
        <taxon>Enterobacterales</taxon>
        <taxon>Hafniaceae</taxon>
        <taxon>Edwardsiella</taxon>
    </lineage>
</organism>
<dbReference type="Gene3D" id="3.40.50.2000">
    <property type="entry name" value="Glycogen Phosphorylase B"/>
    <property type="match status" value="2"/>
</dbReference>
<protein>
    <recommendedName>
        <fullName evidence="11">Lipopolysaccharide heptosyltransferase 1</fullName>
        <ecNumber evidence="10">2.4.99.23</ecNumber>
    </recommendedName>
    <alternativeName>
        <fullName evidence="12">ADP-heptose:lipopolysaccharide heptosyltransferase I</fullName>
    </alternativeName>
</protein>
<evidence type="ECO:0000313" key="14">
    <source>
        <dbReference type="EMBL" id="WFN97749.1"/>
    </source>
</evidence>
<keyword evidence="5 14" id="KW-0328">Glycosyltransferase</keyword>
<comment type="catalytic activity">
    <reaction evidence="13">
        <text>an alpha-Kdo-(2-&gt;4)-alpha-Kdo-(2-&gt;6)-lipid A + ADP-L-glycero-beta-D-manno-heptose = an L-alpha-D-Hep-(1-&gt;5)-[alpha-Kdo-(2-&gt;4)]-alpha-Kdo-(2-&gt;6)-lipid A + ADP + H(+)</text>
        <dbReference type="Rhea" id="RHEA:74067"/>
        <dbReference type="ChEBI" id="CHEBI:15378"/>
        <dbReference type="ChEBI" id="CHEBI:61506"/>
        <dbReference type="ChEBI" id="CHEBI:176431"/>
        <dbReference type="ChEBI" id="CHEBI:193068"/>
        <dbReference type="ChEBI" id="CHEBI:456216"/>
        <dbReference type="EC" id="2.4.99.23"/>
    </reaction>
</comment>
<dbReference type="EMBL" id="CP092014">
    <property type="protein sequence ID" value="WFN97749.1"/>
    <property type="molecule type" value="Genomic_DNA"/>
</dbReference>
<dbReference type="PANTHER" id="PTHR30160:SF19">
    <property type="entry name" value="LIPOPOLYSACCHARIDE HEPTOSYLTRANSFERASE 1"/>
    <property type="match status" value="1"/>
</dbReference>
<gene>
    <name evidence="14" type="primary">rfaC</name>
    <name evidence="14" type="ORF">MAY91_07140</name>
</gene>
<comment type="pathway">
    <text evidence="2">Bacterial outer membrane biogenesis; LPS core biosynthesis.</text>
</comment>
<evidence type="ECO:0000256" key="13">
    <source>
        <dbReference type="ARBA" id="ARBA00049201"/>
    </source>
</evidence>
<keyword evidence="4" id="KW-0997">Cell inner membrane</keyword>
<evidence type="ECO:0000313" key="15">
    <source>
        <dbReference type="Proteomes" id="UP001222680"/>
    </source>
</evidence>
<dbReference type="Proteomes" id="UP001222680">
    <property type="component" value="Chromosome"/>
</dbReference>
<dbReference type="SUPFAM" id="SSF53756">
    <property type="entry name" value="UDP-Glycosyltransferase/glycogen phosphorylase"/>
    <property type="match status" value="1"/>
</dbReference>
<dbReference type="InterPro" id="IPR051199">
    <property type="entry name" value="LPS_LOS_Heptosyltrfase"/>
</dbReference>
<dbReference type="InterPro" id="IPR002201">
    <property type="entry name" value="Glyco_trans_9"/>
</dbReference>
<evidence type="ECO:0000256" key="8">
    <source>
        <dbReference type="ARBA" id="ARBA00023136"/>
    </source>
</evidence>
<evidence type="ECO:0000256" key="3">
    <source>
        <dbReference type="ARBA" id="ARBA00022475"/>
    </source>
</evidence>
<comment type="subcellular location">
    <subcellularLocation>
        <location evidence="1">Cell inner membrane</location>
        <topology evidence="1">Peripheral membrane protein</topology>
        <orientation evidence="1">Cytoplasmic side</orientation>
    </subcellularLocation>
</comment>
<dbReference type="PANTHER" id="PTHR30160">
    <property type="entry name" value="TETRAACYLDISACCHARIDE 4'-KINASE-RELATED"/>
    <property type="match status" value="1"/>
</dbReference>
<keyword evidence="6 14" id="KW-0808">Transferase</keyword>
<keyword evidence="8" id="KW-0472">Membrane</keyword>
<evidence type="ECO:0000256" key="7">
    <source>
        <dbReference type="ARBA" id="ARBA00022985"/>
    </source>
</evidence>
<dbReference type="GO" id="GO:0016757">
    <property type="term" value="F:glycosyltransferase activity"/>
    <property type="evidence" value="ECO:0007669"/>
    <property type="project" value="UniProtKB-KW"/>
</dbReference>
<dbReference type="Pfam" id="PF01075">
    <property type="entry name" value="Glyco_transf_9"/>
    <property type="match status" value="1"/>
</dbReference>
<proteinExistence type="inferred from homology"/>
<sequence length="321" mass="36276">MRILMVKTSSMGDVIHTLPALTDAQQAIPGLCVDWVVEEGFAQIPSWHSAVDRVIPIAIRRWRKNLLSAQTRQEWRSFKQRLHQERYDAVIDAQGLLKSALLVARNAHGIRHGFDRRSAREPLASLFYDRRHRIARDQHAVERTRQLVAQSLGYPLPVQRGDYAIARHFTQQLPMDSGQYMVFLHATTRDEKHWPEAHWRELIAWVGSHTTQRIKLPWGAEHEHQRALRLAEGFPHVEVLPKMALSDVATVLAGASQVISVDTGLSHLAAALDRPNITLYGPTDPGLIGGYGKNQLEIIEPTHSLDALPSLAVVEYLKNEN</sequence>
<dbReference type="CDD" id="cd03789">
    <property type="entry name" value="GT9_LPS_heptosyltransferase"/>
    <property type="match status" value="1"/>
</dbReference>
<evidence type="ECO:0000256" key="9">
    <source>
        <dbReference type="ARBA" id="ARBA00043995"/>
    </source>
</evidence>
<dbReference type="NCBIfam" id="NF008204">
    <property type="entry name" value="PRK10964.1"/>
    <property type="match status" value="1"/>
</dbReference>
<evidence type="ECO:0000256" key="11">
    <source>
        <dbReference type="ARBA" id="ARBA00044190"/>
    </source>
</evidence>
<keyword evidence="7" id="KW-0448">Lipopolysaccharide biosynthesis</keyword>
<keyword evidence="3" id="KW-1003">Cell membrane</keyword>
<evidence type="ECO:0000256" key="12">
    <source>
        <dbReference type="ARBA" id="ARBA00044330"/>
    </source>
</evidence>
<keyword evidence="15" id="KW-1185">Reference proteome</keyword>
<reference evidence="14 15" key="1">
    <citation type="submission" date="2022-02" db="EMBL/GenBank/DDBJ databases">
        <title>Phenotypic, genotypic and serological characterization of Edwardsiella ictaluri from catfish and ornamental fish species.</title>
        <authorList>
            <person name="Rose D."/>
            <person name="Tekedar H.C."/>
            <person name="Waldbieser G.C."/>
            <person name="Aarattuthodi S."/>
            <person name="Griffin M.J."/>
        </authorList>
    </citation>
    <scope>NUCLEOTIDE SEQUENCE [LARGE SCALE GENOMIC DNA]</scope>
    <source>
        <strain evidence="14 15">13 TAL-140 K3</strain>
    </source>
</reference>
<name>A0ABY8GJQ5_EDWIC</name>
<dbReference type="EC" id="2.4.99.23" evidence="10"/>
<evidence type="ECO:0000256" key="10">
    <source>
        <dbReference type="ARBA" id="ARBA00044041"/>
    </source>
</evidence>